<dbReference type="InterPro" id="IPR041657">
    <property type="entry name" value="HTH_17"/>
</dbReference>
<comment type="caution">
    <text evidence="2">The sequence shown here is derived from an EMBL/GenBank/DDBJ whole genome shotgun (WGS) entry which is preliminary data.</text>
</comment>
<dbReference type="SUPFAM" id="SSF46955">
    <property type="entry name" value="Putative DNA-binding domain"/>
    <property type="match status" value="1"/>
</dbReference>
<evidence type="ECO:0000313" key="2">
    <source>
        <dbReference type="EMBL" id="PRX15982.1"/>
    </source>
</evidence>
<gene>
    <name evidence="2" type="ORF">CLV67_12129</name>
</gene>
<sequence length="70" mass="7984">MDDELLTVAELALVLKVEVRFVRRLVAERRIQFTKVGKYVRFYRSDVQDFIASGRVEPVTVAWSGGRAVA</sequence>
<name>A0A2T0JZN9_9ACTN</name>
<organism evidence="2 3">
    <name type="scientific">Actinoplanes italicus</name>
    <dbReference type="NCBI Taxonomy" id="113567"/>
    <lineage>
        <taxon>Bacteria</taxon>
        <taxon>Bacillati</taxon>
        <taxon>Actinomycetota</taxon>
        <taxon>Actinomycetes</taxon>
        <taxon>Micromonosporales</taxon>
        <taxon>Micromonosporaceae</taxon>
        <taxon>Actinoplanes</taxon>
    </lineage>
</organism>
<reference evidence="2 3" key="1">
    <citation type="submission" date="2018-03" db="EMBL/GenBank/DDBJ databases">
        <title>Genomic Encyclopedia of Archaeal and Bacterial Type Strains, Phase II (KMG-II): from individual species to whole genera.</title>
        <authorList>
            <person name="Goeker M."/>
        </authorList>
    </citation>
    <scope>NUCLEOTIDE SEQUENCE [LARGE SCALE GENOMIC DNA]</scope>
    <source>
        <strain evidence="2 3">DSM 43146</strain>
    </source>
</reference>
<dbReference type="NCBIfam" id="TIGR01764">
    <property type="entry name" value="excise"/>
    <property type="match status" value="1"/>
</dbReference>
<feature type="domain" description="Helix-turn-helix" evidence="1">
    <location>
        <begin position="5"/>
        <end position="54"/>
    </location>
</feature>
<dbReference type="RefSeq" id="WP_239166508.1">
    <property type="nucleotide sequence ID" value="NZ_BOMO01000088.1"/>
</dbReference>
<dbReference type="InterPro" id="IPR010093">
    <property type="entry name" value="SinI_DNA-bd"/>
</dbReference>
<accession>A0A2T0JZN9</accession>
<dbReference type="EMBL" id="PVMZ01000021">
    <property type="protein sequence ID" value="PRX15982.1"/>
    <property type="molecule type" value="Genomic_DNA"/>
</dbReference>
<protein>
    <submittedName>
        <fullName evidence="2">Excisionase family DNA binding protein</fullName>
    </submittedName>
</protein>
<dbReference type="AlphaFoldDB" id="A0A2T0JZN9"/>
<dbReference type="Pfam" id="PF12728">
    <property type="entry name" value="HTH_17"/>
    <property type="match status" value="1"/>
</dbReference>
<evidence type="ECO:0000259" key="1">
    <source>
        <dbReference type="Pfam" id="PF12728"/>
    </source>
</evidence>
<dbReference type="Proteomes" id="UP000239415">
    <property type="component" value="Unassembled WGS sequence"/>
</dbReference>
<keyword evidence="3" id="KW-1185">Reference proteome</keyword>
<dbReference type="InterPro" id="IPR009061">
    <property type="entry name" value="DNA-bd_dom_put_sf"/>
</dbReference>
<evidence type="ECO:0000313" key="3">
    <source>
        <dbReference type="Proteomes" id="UP000239415"/>
    </source>
</evidence>
<dbReference type="GO" id="GO:0003677">
    <property type="term" value="F:DNA binding"/>
    <property type="evidence" value="ECO:0007669"/>
    <property type="project" value="InterPro"/>
</dbReference>
<proteinExistence type="predicted"/>